<evidence type="ECO:0000313" key="1">
    <source>
        <dbReference type="EMBL" id="KYO40825.1"/>
    </source>
</evidence>
<reference evidence="1 2" key="1">
    <citation type="journal article" date="2012" name="Genome Biol.">
        <title>Sequencing three crocodilian genomes to illuminate the evolution of archosaurs and amniotes.</title>
        <authorList>
            <person name="St John J.A."/>
            <person name="Braun E.L."/>
            <person name="Isberg S.R."/>
            <person name="Miles L.G."/>
            <person name="Chong A.Y."/>
            <person name="Gongora J."/>
            <person name="Dalzell P."/>
            <person name="Moran C."/>
            <person name="Bed'hom B."/>
            <person name="Abzhanov A."/>
            <person name="Burgess S.C."/>
            <person name="Cooksey A.M."/>
            <person name="Castoe T.A."/>
            <person name="Crawford N.G."/>
            <person name="Densmore L.D."/>
            <person name="Drew J.C."/>
            <person name="Edwards S.V."/>
            <person name="Faircloth B.C."/>
            <person name="Fujita M.K."/>
            <person name="Greenwold M.J."/>
            <person name="Hoffmann F.G."/>
            <person name="Howard J.M."/>
            <person name="Iguchi T."/>
            <person name="Janes D.E."/>
            <person name="Khan S.Y."/>
            <person name="Kohno S."/>
            <person name="de Koning A.J."/>
            <person name="Lance S.L."/>
            <person name="McCarthy F.M."/>
            <person name="McCormack J.E."/>
            <person name="Merchant M.E."/>
            <person name="Peterson D.G."/>
            <person name="Pollock D.D."/>
            <person name="Pourmand N."/>
            <person name="Raney B.J."/>
            <person name="Roessler K.A."/>
            <person name="Sanford J.R."/>
            <person name="Sawyer R.H."/>
            <person name="Schmidt C.J."/>
            <person name="Triplett E.W."/>
            <person name="Tuberville T.D."/>
            <person name="Venegas-Anaya M."/>
            <person name="Howard J.T."/>
            <person name="Jarvis E.D."/>
            <person name="Guillette L.J.Jr."/>
            <person name="Glenn T.C."/>
            <person name="Green R.E."/>
            <person name="Ray D.A."/>
        </authorList>
    </citation>
    <scope>NUCLEOTIDE SEQUENCE [LARGE SCALE GENOMIC DNA]</scope>
    <source>
        <strain evidence="1">KSC_2009_1</strain>
    </source>
</reference>
<dbReference type="Proteomes" id="UP000050525">
    <property type="component" value="Unassembled WGS sequence"/>
</dbReference>
<dbReference type="AlphaFoldDB" id="A0A151NWM5"/>
<accession>A0A151NWM5</accession>
<sequence>MTSGNGKPGSLFMMNSGDKSLTATGQPLSFKYAVSNTKSSASPPGSFVPKGNFIIRHALYKQTENGPEYSPDSLKQGRLVQ</sequence>
<comment type="caution">
    <text evidence="1">The sequence shown here is derived from an EMBL/GenBank/DDBJ whole genome shotgun (WGS) entry which is preliminary data.</text>
</comment>
<dbReference type="EMBL" id="AKHW03001857">
    <property type="protein sequence ID" value="KYO40825.1"/>
    <property type="molecule type" value="Genomic_DNA"/>
</dbReference>
<organism evidence="1 2">
    <name type="scientific">Alligator mississippiensis</name>
    <name type="common">American alligator</name>
    <dbReference type="NCBI Taxonomy" id="8496"/>
    <lineage>
        <taxon>Eukaryota</taxon>
        <taxon>Metazoa</taxon>
        <taxon>Chordata</taxon>
        <taxon>Craniata</taxon>
        <taxon>Vertebrata</taxon>
        <taxon>Euteleostomi</taxon>
        <taxon>Archelosauria</taxon>
        <taxon>Archosauria</taxon>
        <taxon>Crocodylia</taxon>
        <taxon>Alligatoridae</taxon>
        <taxon>Alligatorinae</taxon>
        <taxon>Alligator</taxon>
    </lineage>
</organism>
<gene>
    <name evidence="1" type="ORF">Y1Q_0013391</name>
</gene>
<protein>
    <submittedName>
        <fullName evidence="1">Uncharacterized protein</fullName>
    </submittedName>
</protein>
<proteinExistence type="predicted"/>
<evidence type="ECO:0000313" key="2">
    <source>
        <dbReference type="Proteomes" id="UP000050525"/>
    </source>
</evidence>
<keyword evidence="2" id="KW-1185">Reference proteome</keyword>
<name>A0A151NWM5_ALLMI</name>